<sequence length="171" mass="18204">MTTPTTADVQRACTVLSSPALIRLITEIDDNGPIPPRALSRTLADVPTHHLRHATGQARALGFVQLQPGAGLGLTTFGAHLADLYDATARWARHHACPAPVSDFTSRIQHTLALLAQTSSTRVAESGPRPAGDPGPQPKVAADLDRPRDLLVQWLRSCPQITQSAAYEPAA</sequence>
<proteinExistence type="predicted"/>
<dbReference type="Proteomes" id="UP000035016">
    <property type="component" value="Chromosome Chromosome"/>
</dbReference>
<dbReference type="RefSeq" id="WP_029384680.1">
    <property type="nucleotide sequence ID" value="NZ_AZSD01000239.1"/>
</dbReference>
<name>A0A0F7VNU7_STRLW</name>
<dbReference type="KEGG" id="sle:sle_23680"/>
<protein>
    <submittedName>
        <fullName evidence="2">Uncharacterized protein</fullName>
    </submittedName>
</protein>
<evidence type="ECO:0000313" key="2">
    <source>
        <dbReference type="EMBL" id="CQR61829.1"/>
    </source>
</evidence>
<evidence type="ECO:0000313" key="3">
    <source>
        <dbReference type="Proteomes" id="UP000035016"/>
    </source>
</evidence>
<dbReference type="AlphaFoldDB" id="A0A0F7VNU7"/>
<reference evidence="2 3" key="1">
    <citation type="submission" date="2015-02" db="EMBL/GenBank/DDBJ databases">
        <authorList>
            <person name="Gomez-Escribano P.J."/>
        </authorList>
    </citation>
    <scope>NUCLEOTIDE SEQUENCE [LARGE SCALE GENOMIC DNA]</scope>
    <source>
        <strain evidence="3">C34 (DSM 42122 / NRRL B-24963)</strain>
    </source>
</reference>
<feature type="region of interest" description="Disordered" evidence="1">
    <location>
        <begin position="119"/>
        <end position="143"/>
    </location>
</feature>
<accession>A0A0F7VNU7</accession>
<organism evidence="2 3">
    <name type="scientific">Streptomyces leeuwenhoekii</name>
    <dbReference type="NCBI Taxonomy" id="1437453"/>
    <lineage>
        <taxon>Bacteria</taxon>
        <taxon>Bacillati</taxon>
        <taxon>Actinomycetota</taxon>
        <taxon>Actinomycetes</taxon>
        <taxon>Kitasatosporales</taxon>
        <taxon>Streptomycetaceae</taxon>
        <taxon>Streptomyces</taxon>
    </lineage>
</organism>
<evidence type="ECO:0000256" key="1">
    <source>
        <dbReference type="SAM" id="MobiDB-lite"/>
    </source>
</evidence>
<gene>
    <name evidence="2" type="primary">sle_23680</name>
</gene>
<dbReference type="EMBL" id="LN831790">
    <property type="protein sequence ID" value="CQR61829.1"/>
    <property type="molecule type" value="Genomic_DNA"/>
</dbReference>